<dbReference type="PROSITE" id="PS51354">
    <property type="entry name" value="GLUTAREDOXIN_2"/>
    <property type="match status" value="1"/>
</dbReference>
<dbReference type="GO" id="GO:0034599">
    <property type="term" value="P:cellular response to oxidative stress"/>
    <property type="evidence" value="ECO:0007669"/>
    <property type="project" value="TreeGrafter"/>
</dbReference>
<dbReference type="Proteomes" id="UP000439983">
    <property type="component" value="Unassembled WGS sequence"/>
</dbReference>
<name>A0A6N7LNG8_SINTE</name>
<keyword evidence="3 5" id="KW-0813">Transport</keyword>
<keyword evidence="5" id="KW-0963">Cytoplasm</keyword>
<dbReference type="SUPFAM" id="SSF52833">
    <property type="entry name" value="Thioredoxin-like"/>
    <property type="match status" value="1"/>
</dbReference>
<dbReference type="GO" id="GO:0005737">
    <property type="term" value="C:cytoplasm"/>
    <property type="evidence" value="ECO:0007669"/>
    <property type="project" value="TreeGrafter"/>
</dbReference>
<dbReference type="EMBL" id="WITC01000139">
    <property type="protein sequence ID" value="MQX19411.1"/>
    <property type="molecule type" value="Genomic_DNA"/>
</dbReference>
<protein>
    <recommendedName>
        <fullName evidence="5">Glutaredoxin</fullName>
    </recommendedName>
</protein>
<comment type="function">
    <text evidence="1 5">Has a glutathione-disulfide oxidoreductase activity in the presence of NADPH and glutathione reductase. Reduces low molecular weight disulfides and proteins.</text>
</comment>
<dbReference type="PANTHER" id="PTHR45694">
    <property type="entry name" value="GLUTAREDOXIN 2"/>
    <property type="match status" value="1"/>
</dbReference>
<dbReference type="Gene3D" id="3.40.30.10">
    <property type="entry name" value="Glutaredoxin"/>
    <property type="match status" value="1"/>
</dbReference>
<evidence type="ECO:0000256" key="3">
    <source>
        <dbReference type="ARBA" id="ARBA00022448"/>
    </source>
</evidence>
<keyword evidence="4 5" id="KW-0249">Electron transport</keyword>
<dbReference type="AlphaFoldDB" id="A0A6N7LNG8"/>
<dbReference type="OrthoDB" id="9814618at2"/>
<evidence type="ECO:0000256" key="5">
    <source>
        <dbReference type="RuleBase" id="RU364065"/>
    </source>
</evidence>
<comment type="caution">
    <text evidence="7">The sequence shown here is derived from an EMBL/GenBank/DDBJ whole genome shotgun (WGS) entry which is preliminary data.</text>
</comment>
<dbReference type="InterPro" id="IPR014025">
    <property type="entry name" value="Glutaredoxin_subgr"/>
</dbReference>
<dbReference type="Pfam" id="PF00462">
    <property type="entry name" value="Glutaredoxin"/>
    <property type="match status" value="1"/>
</dbReference>
<dbReference type="RefSeq" id="WP_153443286.1">
    <property type="nucleotide sequence ID" value="NZ_CP121659.1"/>
</dbReference>
<evidence type="ECO:0000313" key="7">
    <source>
        <dbReference type="EMBL" id="MQX19411.1"/>
    </source>
</evidence>
<dbReference type="CDD" id="cd03418">
    <property type="entry name" value="GRX_GRXb_1_3_like"/>
    <property type="match status" value="1"/>
</dbReference>
<keyword evidence="8" id="KW-1185">Reference proteome</keyword>
<keyword evidence="5" id="KW-0676">Redox-active center</keyword>
<comment type="similarity">
    <text evidence="2 5">Belongs to the glutaredoxin family.</text>
</comment>
<dbReference type="InterPro" id="IPR011900">
    <property type="entry name" value="GRX_bact"/>
</dbReference>
<organism evidence="7 8">
    <name type="scientific">Sinorhizobium terangae</name>
    <dbReference type="NCBI Taxonomy" id="110322"/>
    <lineage>
        <taxon>Bacteria</taxon>
        <taxon>Pseudomonadati</taxon>
        <taxon>Pseudomonadota</taxon>
        <taxon>Alphaproteobacteria</taxon>
        <taxon>Hyphomicrobiales</taxon>
        <taxon>Rhizobiaceae</taxon>
        <taxon>Sinorhizobium/Ensifer group</taxon>
        <taxon>Sinorhizobium</taxon>
    </lineage>
</organism>
<accession>A0A6N7LNG8</accession>
<gene>
    <name evidence="7" type="primary">grxC</name>
    <name evidence="7" type="ORF">GHK62_33320</name>
</gene>
<dbReference type="InterPro" id="IPR002109">
    <property type="entry name" value="Glutaredoxin"/>
</dbReference>
<evidence type="ECO:0000313" key="8">
    <source>
        <dbReference type="Proteomes" id="UP000439983"/>
    </source>
</evidence>
<dbReference type="NCBIfam" id="TIGR02181">
    <property type="entry name" value="GRX_bact"/>
    <property type="match status" value="1"/>
</dbReference>
<dbReference type="GO" id="GO:0045454">
    <property type="term" value="P:cell redox homeostasis"/>
    <property type="evidence" value="ECO:0007669"/>
    <property type="project" value="InterPro"/>
</dbReference>
<dbReference type="GO" id="GO:0015038">
    <property type="term" value="F:glutathione disulfide oxidoreductase activity"/>
    <property type="evidence" value="ECO:0007669"/>
    <property type="project" value="UniProtKB-UniRule"/>
</dbReference>
<proteinExistence type="inferred from homology"/>
<sequence length="85" mass="9241">MASVVIYTRQFCGYCSAAKKLLETKGVTFVEHDATHDPGLRQTMIEKSNGGTTFPQIFINGLHVGGCDDLHALDRAGKLDEMLVA</sequence>
<feature type="domain" description="Glutaredoxin" evidence="6">
    <location>
        <begin position="4"/>
        <end position="64"/>
    </location>
</feature>
<dbReference type="PANTHER" id="PTHR45694:SF18">
    <property type="entry name" value="GLUTAREDOXIN-1-RELATED"/>
    <property type="match status" value="1"/>
</dbReference>
<evidence type="ECO:0000256" key="4">
    <source>
        <dbReference type="ARBA" id="ARBA00022982"/>
    </source>
</evidence>
<evidence type="ECO:0000256" key="2">
    <source>
        <dbReference type="ARBA" id="ARBA00007787"/>
    </source>
</evidence>
<evidence type="ECO:0000259" key="6">
    <source>
        <dbReference type="Pfam" id="PF00462"/>
    </source>
</evidence>
<dbReference type="PRINTS" id="PR00160">
    <property type="entry name" value="GLUTAREDOXIN"/>
</dbReference>
<evidence type="ECO:0000256" key="1">
    <source>
        <dbReference type="ARBA" id="ARBA00002549"/>
    </source>
</evidence>
<reference evidence="7 8" key="1">
    <citation type="journal article" date="2013" name="Genome Biol.">
        <title>Comparative genomics of the core and accessory genomes of 48 Sinorhizobium strains comprising five genospecies.</title>
        <authorList>
            <person name="Sugawara M."/>
            <person name="Epstein B."/>
            <person name="Badgley B.D."/>
            <person name="Unno T."/>
            <person name="Xu L."/>
            <person name="Reese J."/>
            <person name="Gyaneshwar P."/>
            <person name="Denny R."/>
            <person name="Mudge J."/>
            <person name="Bharti A.K."/>
            <person name="Farmer A.D."/>
            <person name="May G.D."/>
            <person name="Woodward J.E."/>
            <person name="Medigue C."/>
            <person name="Vallenet D."/>
            <person name="Lajus A."/>
            <person name="Rouy Z."/>
            <person name="Martinez-Vaz B."/>
            <person name="Tiffin P."/>
            <person name="Young N.D."/>
            <person name="Sadowsky M.J."/>
        </authorList>
    </citation>
    <scope>NUCLEOTIDE SEQUENCE [LARGE SCALE GENOMIC DNA]</scope>
    <source>
        <strain evidence="7 8">USDA4894</strain>
    </source>
</reference>
<dbReference type="InterPro" id="IPR036249">
    <property type="entry name" value="Thioredoxin-like_sf"/>
</dbReference>